<feature type="chain" id="PRO_5012223152" description="DUF7729 domain-containing protein" evidence="2">
    <location>
        <begin position="48"/>
        <end position="320"/>
    </location>
</feature>
<feature type="compositionally biased region" description="Polar residues" evidence="1">
    <location>
        <begin position="74"/>
        <end position="83"/>
    </location>
</feature>
<dbReference type="PANTHER" id="PTHR39460">
    <property type="entry name" value="EXPRESSED PROTEIN"/>
    <property type="match status" value="1"/>
</dbReference>
<feature type="region of interest" description="Disordered" evidence="1">
    <location>
        <begin position="49"/>
        <end position="83"/>
    </location>
</feature>
<proteinExistence type="predicted"/>
<dbReference type="EMBL" id="LN891091">
    <property type="protein sequence ID" value="CUS09248.1"/>
    <property type="molecule type" value="Genomic_DNA"/>
</dbReference>
<name>A0A292PRJ7_9PEZI</name>
<dbReference type="Proteomes" id="UP001412239">
    <property type="component" value="Unassembled WGS sequence"/>
</dbReference>
<keyword evidence="2" id="KW-0732">Signal</keyword>
<organism evidence="4 5">
    <name type="scientific">Tuber aestivum</name>
    <name type="common">summer truffle</name>
    <dbReference type="NCBI Taxonomy" id="59557"/>
    <lineage>
        <taxon>Eukaryota</taxon>
        <taxon>Fungi</taxon>
        <taxon>Dikarya</taxon>
        <taxon>Ascomycota</taxon>
        <taxon>Pezizomycotina</taxon>
        <taxon>Pezizomycetes</taxon>
        <taxon>Pezizales</taxon>
        <taxon>Tuberaceae</taxon>
        <taxon>Tuber</taxon>
    </lineage>
</organism>
<evidence type="ECO:0000259" key="3">
    <source>
        <dbReference type="Pfam" id="PF24855"/>
    </source>
</evidence>
<evidence type="ECO:0000256" key="2">
    <source>
        <dbReference type="SAM" id="SignalP"/>
    </source>
</evidence>
<dbReference type="PANTHER" id="PTHR39460:SF1">
    <property type="entry name" value="C6 TRANSCRIPTION FACTOR"/>
    <property type="match status" value="1"/>
</dbReference>
<dbReference type="InterPro" id="IPR056146">
    <property type="entry name" value="DUF7729"/>
</dbReference>
<reference evidence="4" key="1">
    <citation type="submission" date="2015-10" db="EMBL/GenBank/DDBJ databases">
        <authorList>
            <person name="Regsiter A."/>
            <person name="william w."/>
        </authorList>
    </citation>
    <scope>NUCLEOTIDE SEQUENCE</scope>
    <source>
        <strain evidence="4">Montdore</strain>
    </source>
</reference>
<evidence type="ECO:0000313" key="5">
    <source>
        <dbReference type="Proteomes" id="UP001412239"/>
    </source>
</evidence>
<gene>
    <name evidence="4" type="ORF">GSTUAT00006674001</name>
</gene>
<protein>
    <recommendedName>
        <fullName evidence="3">DUF7729 domain-containing protein</fullName>
    </recommendedName>
</protein>
<keyword evidence="5" id="KW-1185">Reference proteome</keyword>
<sequence length="320" mass="34094">MTARSPPLFRICLSRRSRLHAITPNHSPFLLILLLITLLLPPPQVLAQNSPTPTSISPSSASGTGSANVDGITVESSDSSNETWPRLFDSTSVSANSSSSSCPAFFSKFLADKVFLDCLPLSGLLLNSLSYFDITKKGTFATARVVDKTCNVRLDTCTDTMERLGWQILLDENCGQDFRDQNPIVVQAYAGFISYRVVYSAGCLKSASGSYCYVDAITNTTSPSDSYVYYLPLGIKFPGGSRPTCSPCLSQTMAIFASTAGNSTQPLSTTYVSAAEQINIGCGPNFVNSTVEPMSDAPASSPRPAVVAATAVLCILLVLM</sequence>
<evidence type="ECO:0000313" key="4">
    <source>
        <dbReference type="EMBL" id="CUS09248.1"/>
    </source>
</evidence>
<accession>A0A292PRJ7</accession>
<feature type="signal peptide" evidence="2">
    <location>
        <begin position="1"/>
        <end position="47"/>
    </location>
</feature>
<evidence type="ECO:0000256" key="1">
    <source>
        <dbReference type="SAM" id="MobiDB-lite"/>
    </source>
</evidence>
<dbReference type="AlphaFoldDB" id="A0A292PRJ7"/>
<feature type="domain" description="DUF7729" evidence="3">
    <location>
        <begin position="84"/>
        <end position="290"/>
    </location>
</feature>
<feature type="compositionally biased region" description="Low complexity" evidence="1">
    <location>
        <begin position="50"/>
        <end position="67"/>
    </location>
</feature>
<dbReference type="Pfam" id="PF24855">
    <property type="entry name" value="DUF7729"/>
    <property type="match status" value="1"/>
</dbReference>